<name>A0A182UFP0_9DIPT</name>
<reference evidence="6" key="2">
    <citation type="submission" date="2020-05" db="UniProtKB">
        <authorList>
            <consortium name="EnsemblMetazoa"/>
        </authorList>
    </citation>
    <scope>IDENTIFICATION</scope>
    <source>
        <strain evidence="6">CM1001059</strain>
    </source>
</reference>
<dbReference type="InterPro" id="IPR035914">
    <property type="entry name" value="Sperma_CUB_dom_sf"/>
</dbReference>
<feature type="domain" description="CUB" evidence="5">
    <location>
        <begin position="69"/>
        <end position="198"/>
    </location>
</feature>
<dbReference type="SUPFAM" id="SSF49854">
    <property type="entry name" value="Spermadhesin, CUB domain"/>
    <property type="match status" value="1"/>
</dbReference>
<dbReference type="InterPro" id="IPR000859">
    <property type="entry name" value="CUB_dom"/>
</dbReference>
<feature type="disulfide bond" evidence="2">
    <location>
        <begin position="69"/>
        <end position="96"/>
    </location>
</feature>
<keyword evidence="1 2" id="KW-1015">Disulfide bond</keyword>
<keyword evidence="4" id="KW-0732">Signal</keyword>
<evidence type="ECO:0000259" key="5">
    <source>
        <dbReference type="PROSITE" id="PS01180"/>
    </source>
</evidence>
<dbReference type="STRING" id="34690.A0A182UFP0"/>
<evidence type="ECO:0000256" key="4">
    <source>
        <dbReference type="SAM" id="SignalP"/>
    </source>
</evidence>
<dbReference type="Proteomes" id="UP000075902">
    <property type="component" value="Unassembled WGS sequence"/>
</dbReference>
<comment type="caution">
    <text evidence="2">Lacks conserved residue(s) required for the propagation of feature annotation.</text>
</comment>
<evidence type="ECO:0000313" key="6">
    <source>
        <dbReference type="EnsemblMetazoa" id="AMEC019553-PA"/>
    </source>
</evidence>
<accession>A0A182UFP0</accession>
<proteinExistence type="predicted"/>
<evidence type="ECO:0000256" key="1">
    <source>
        <dbReference type="ARBA" id="ARBA00023157"/>
    </source>
</evidence>
<feature type="region of interest" description="Disordered" evidence="3">
    <location>
        <begin position="260"/>
        <end position="282"/>
    </location>
</feature>
<feature type="chain" id="PRO_5008138162" evidence="4">
    <location>
        <begin position="43"/>
        <end position="282"/>
    </location>
</feature>
<dbReference type="AlphaFoldDB" id="A0A182UFP0"/>
<evidence type="ECO:0000256" key="2">
    <source>
        <dbReference type="PROSITE-ProRule" id="PRU00059"/>
    </source>
</evidence>
<evidence type="ECO:0000313" key="7">
    <source>
        <dbReference type="Proteomes" id="UP000075902"/>
    </source>
</evidence>
<dbReference type="Gene3D" id="2.60.120.290">
    <property type="entry name" value="Spermadhesin, CUB domain"/>
    <property type="match status" value="1"/>
</dbReference>
<protein>
    <submittedName>
        <fullName evidence="6">CUB domain-containing protein</fullName>
    </submittedName>
</protein>
<keyword evidence="7" id="KW-1185">Reference proteome</keyword>
<evidence type="ECO:0000256" key="3">
    <source>
        <dbReference type="SAM" id="MobiDB-lite"/>
    </source>
</evidence>
<organism evidence="6 7">
    <name type="scientific">Anopheles melas</name>
    <dbReference type="NCBI Taxonomy" id="34690"/>
    <lineage>
        <taxon>Eukaryota</taxon>
        <taxon>Metazoa</taxon>
        <taxon>Ecdysozoa</taxon>
        <taxon>Arthropoda</taxon>
        <taxon>Hexapoda</taxon>
        <taxon>Insecta</taxon>
        <taxon>Pterygota</taxon>
        <taxon>Neoptera</taxon>
        <taxon>Endopterygota</taxon>
        <taxon>Diptera</taxon>
        <taxon>Nematocera</taxon>
        <taxon>Culicoidea</taxon>
        <taxon>Culicidae</taxon>
        <taxon>Anophelinae</taxon>
        <taxon>Anopheles</taxon>
    </lineage>
</organism>
<dbReference type="VEuPathDB" id="VectorBase:AMEC019553"/>
<reference evidence="7" key="1">
    <citation type="submission" date="2014-01" db="EMBL/GenBank/DDBJ databases">
        <title>The Genome Sequence of Anopheles melas CM1001059_A (V2).</title>
        <authorList>
            <consortium name="The Broad Institute Genomics Platform"/>
            <person name="Neafsey D.E."/>
            <person name="Besansky N."/>
            <person name="Howell P."/>
            <person name="Walton C."/>
            <person name="Young S.K."/>
            <person name="Zeng Q."/>
            <person name="Gargeya S."/>
            <person name="Fitzgerald M."/>
            <person name="Haas B."/>
            <person name="Abouelleil A."/>
            <person name="Allen A.W."/>
            <person name="Alvarado L."/>
            <person name="Arachchi H.M."/>
            <person name="Berlin A.M."/>
            <person name="Chapman S.B."/>
            <person name="Gainer-Dewar J."/>
            <person name="Goldberg J."/>
            <person name="Griggs A."/>
            <person name="Gujja S."/>
            <person name="Hansen M."/>
            <person name="Howarth C."/>
            <person name="Imamovic A."/>
            <person name="Ireland A."/>
            <person name="Larimer J."/>
            <person name="McCowan C."/>
            <person name="Murphy C."/>
            <person name="Pearson M."/>
            <person name="Poon T.W."/>
            <person name="Priest M."/>
            <person name="Roberts A."/>
            <person name="Saif S."/>
            <person name="Shea T."/>
            <person name="Sisk P."/>
            <person name="Sykes S."/>
            <person name="Wortman J."/>
            <person name="Nusbaum C."/>
            <person name="Birren B."/>
        </authorList>
    </citation>
    <scope>NUCLEOTIDE SEQUENCE [LARGE SCALE GENOMIC DNA]</scope>
    <source>
        <strain evidence="7">CM1001059</strain>
    </source>
</reference>
<dbReference type="EnsemblMetazoa" id="AMEC019553-RA">
    <property type="protein sequence ID" value="AMEC019553-PA"/>
    <property type="gene ID" value="AMEC019553"/>
</dbReference>
<dbReference type="PROSITE" id="PS01180">
    <property type="entry name" value="CUB"/>
    <property type="match status" value="1"/>
</dbReference>
<feature type="signal peptide" evidence="4">
    <location>
        <begin position="1"/>
        <end position="42"/>
    </location>
</feature>
<sequence>MVSGLVRLCGFRSSMSAADRACAVVLDRLLLVLVLLSPYGCGELGSSQPGLIRVEHEQGPALSASSQLCGGSTLTAPHGIISTPNFPARFPVPISCTWIIDASAIVGANVSIVLYLTQQYVLGGLRFTEYMYYSDDYKVPSMNVYELSEDDVTSVPWIRFGSPYLEVRFTMDSLYGTHLRALDRLLDVYGFNITYEVDTVKPHTCNALRCRFLGNCYAKPDYSSQESTVGVGVTPRFLEAYATPSGVAYYQRGAMQRHNAMQKDIRVSSRATRGGTGHQHRS</sequence>